<name>A0ABQ5R177_9ACTN</name>
<dbReference type="RefSeq" id="WP_281900550.1">
    <property type="nucleotide sequence ID" value="NZ_BSDI01000032.1"/>
</dbReference>
<accession>A0ABQ5R177</accession>
<dbReference type="EMBL" id="BSDI01000032">
    <property type="protein sequence ID" value="GLI00323.1"/>
    <property type="molecule type" value="Genomic_DNA"/>
</dbReference>
<evidence type="ECO:0000313" key="1">
    <source>
        <dbReference type="EMBL" id="GLI00323.1"/>
    </source>
</evidence>
<evidence type="ECO:0000313" key="2">
    <source>
        <dbReference type="Proteomes" id="UP001144280"/>
    </source>
</evidence>
<organism evidence="1 2">
    <name type="scientific">Phytohabitans aurantiacus</name>
    <dbReference type="NCBI Taxonomy" id="3016789"/>
    <lineage>
        <taxon>Bacteria</taxon>
        <taxon>Bacillati</taxon>
        <taxon>Actinomycetota</taxon>
        <taxon>Actinomycetes</taxon>
        <taxon>Micromonosporales</taxon>
        <taxon>Micromonosporaceae</taxon>
    </lineage>
</organism>
<gene>
    <name evidence="1" type="ORF">Pa4123_55990</name>
</gene>
<comment type="caution">
    <text evidence="1">The sequence shown here is derived from an EMBL/GenBank/DDBJ whole genome shotgun (WGS) entry which is preliminary data.</text>
</comment>
<dbReference type="Proteomes" id="UP001144280">
    <property type="component" value="Unassembled WGS sequence"/>
</dbReference>
<protein>
    <submittedName>
        <fullName evidence="1">Uncharacterized protein</fullName>
    </submittedName>
</protein>
<sequence>MSDASLVGQYAAHIKWAGCDDRPAATAAARKAFLDRFEKLVDPDGKLSPAERAQRAEHARKAYFINLARKSAKARAARKAGAV</sequence>
<keyword evidence="2" id="KW-1185">Reference proteome</keyword>
<reference evidence="1" key="1">
    <citation type="submission" date="2022-12" db="EMBL/GenBank/DDBJ databases">
        <title>New Phytohabitans aurantiacus sp. RD004123 nov., an actinomycete isolated from soil.</title>
        <authorList>
            <person name="Triningsih D.W."/>
            <person name="Harunari E."/>
            <person name="Igarashi Y."/>
        </authorList>
    </citation>
    <scope>NUCLEOTIDE SEQUENCE</scope>
    <source>
        <strain evidence="1">RD004123</strain>
    </source>
</reference>
<proteinExistence type="predicted"/>